<evidence type="ECO:0000256" key="5">
    <source>
        <dbReference type="ARBA" id="ARBA00022833"/>
    </source>
</evidence>
<dbReference type="InterPro" id="IPR013087">
    <property type="entry name" value="Znf_C2H2_type"/>
</dbReference>
<dbReference type="SMART" id="SM00355">
    <property type="entry name" value="ZnF_C2H2"/>
    <property type="match status" value="3"/>
</dbReference>
<comment type="subcellular location">
    <subcellularLocation>
        <location evidence="1">Nucleus</location>
    </subcellularLocation>
</comment>
<keyword evidence="6" id="KW-0539">Nucleus</keyword>
<dbReference type="Gene3D" id="3.30.160.60">
    <property type="entry name" value="Classic Zinc Finger"/>
    <property type="match status" value="3"/>
</dbReference>
<keyword evidence="3" id="KW-0677">Repeat</keyword>
<evidence type="ECO:0000256" key="2">
    <source>
        <dbReference type="ARBA" id="ARBA00022723"/>
    </source>
</evidence>
<dbReference type="EMBL" id="JASPKZ010007619">
    <property type="protein sequence ID" value="KAJ9583303.1"/>
    <property type="molecule type" value="Genomic_DNA"/>
</dbReference>
<dbReference type="SUPFAM" id="SSF57667">
    <property type="entry name" value="beta-beta-alpha zinc fingers"/>
    <property type="match status" value="2"/>
</dbReference>
<proteinExistence type="predicted"/>
<dbReference type="PROSITE" id="PS00028">
    <property type="entry name" value="ZINC_FINGER_C2H2_1"/>
    <property type="match status" value="2"/>
</dbReference>
<reference evidence="9" key="2">
    <citation type="submission" date="2023-05" db="EMBL/GenBank/DDBJ databases">
        <authorList>
            <person name="Fouks B."/>
        </authorList>
    </citation>
    <scope>NUCLEOTIDE SEQUENCE</scope>
    <source>
        <strain evidence="9">Stay&amp;Tobe</strain>
        <tissue evidence="9">Testes</tissue>
    </source>
</reference>
<gene>
    <name evidence="9" type="ORF">L9F63_022357</name>
</gene>
<evidence type="ECO:0000313" key="9">
    <source>
        <dbReference type="EMBL" id="KAJ9583303.1"/>
    </source>
</evidence>
<dbReference type="PANTHER" id="PTHR24394">
    <property type="entry name" value="ZINC FINGER PROTEIN"/>
    <property type="match status" value="1"/>
</dbReference>
<keyword evidence="2" id="KW-0479">Metal-binding</keyword>
<keyword evidence="5" id="KW-0862">Zinc</keyword>
<dbReference type="Pfam" id="PF00096">
    <property type="entry name" value="zf-C2H2"/>
    <property type="match status" value="2"/>
</dbReference>
<feature type="domain" description="C2H2-type" evidence="8">
    <location>
        <begin position="74"/>
        <end position="105"/>
    </location>
</feature>
<accession>A0AAD8EAM2</accession>
<feature type="domain" description="C2H2-type" evidence="8">
    <location>
        <begin position="106"/>
        <end position="133"/>
    </location>
</feature>
<dbReference type="Proteomes" id="UP001233999">
    <property type="component" value="Unassembled WGS sequence"/>
</dbReference>
<evidence type="ECO:0000256" key="7">
    <source>
        <dbReference type="PROSITE-ProRule" id="PRU00042"/>
    </source>
</evidence>
<evidence type="ECO:0000256" key="6">
    <source>
        <dbReference type="ARBA" id="ARBA00023242"/>
    </source>
</evidence>
<evidence type="ECO:0000256" key="1">
    <source>
        <dbReference type="ARBA" id="ARBA00004123"/>
    </source>
</evidence>
<dbReference type="PANTHER" id="PTHR24394:SF29">
    <property type="entry name" value="MYONEURIN"/>
    <property type="match status" value="1"/>
</dbReference>
<reference evidence="9" key="1">
    <citation type="journal article" date="2023" name="IScience">
        <title>Live-bearing cockroach genome reveals convergent evolutionary mechanisms linked to viviparity in insects and beyond.</title>
        <authorList>
            <person name="Fouks B."/>
            <person name="Harrison M.C."/>
            <person name="Mikhailova A.A."/>
            <person name="Marchal E."/>
            <person name="English S."/>
            <person name="Carruthers M."/>
            <person name="Jennings E.C."/>
            <person name="Chiamaka E.L."/>
            <person name="Frigard R.A."/>
            <person name="Pippel M."/>
            <person name="Attardo G.M."/>
            <person name="Benoit J.B."/>
            <person name="Bornberg-Bauer E."/>
            <person name="Tobe S.S."/>
        </authorList>
    </citation>
    <scope>NUCLEOTIDE SEQUENCE</scope>
    <source>
        <strain evidence="9">Stay&amp;Tobe</strain>
    </source>
</reference>
<dbReference type="PROSITE" id="PS50157">
    <property type="entry name" value="ZINC_FINGER_C2H2_2"/>
    <property type="match status" value="3"/>
</dbReference>
<keyword evidence="4 7" id="KW-0863">Zinc-finger</keyword>
<feature type="non-terminal residue" evidence="9">
    <location>
        <position position="1"/>
    </location>
</feature>
<comment type="caution">
    <text evidence="9">The sequence shown here is derived from an EMBL/GenBank/DDBJ whole genome shotgun (WGS) entry which is preliminary data.</text>
</comment>
<keyword evidence="10" id="KW-1185">Reference proteome</keyword>
<dbReference type="InterPro" id="IPR036236">
    <property type="entry name" value="Znf_C2H2_sf"/>
</dbReference>
<evidence type="ECO:0000256" key="4">
    <source>
        <dbReference type="ARBA" id="ARBA00022771"/>
    </source>
</evidence>
<organism evidence="9 10">
    <name type="scientific">Diploptera punctata</name>
    <name type="common">Pacific beetle cockroach</name>
    <dbReference type="NCBI Taxonomy" id="6984"/>
    <lineage>
        <taxon>Eukaryota</taxon>
        <taxon>Metazoa</taxon>
        <taxon>Ecdysozoa</taxon>
        <taxon>Arthropoda</taxon>
        <taxon>Hexapoda</taxon>
        <taxon>Insecta</taxon>
        <taxon>Pterygota</taxon>
        <taxon>Neoptera</taxon>
        <taxon>Polyneoptera</taxon>
        <taxon>Dictyoptera</taxon>
        <taxon>Blattodea</taxon>
        <taxon>Blaberoidea</taxon>
        <taxon>Blaberidae</taxon>
        <taxon>Diplopterinae</taxon>
        <taxon>Diploptera</taxon>
    </lineage>
</organism>
<dbReference type="GO" id="GO:0005634">
    <property type="term" value="C:nucleus"/>
    <property type="evidence" value="ECO:0007669"/>
    <property type="project" value="UniProtKB-SubCell"/>
</dbReference>
<dbReference type="FunFam" id="3.30.160.60:FF:001049">
    <property type="entry name" value="zinc finger protein 319"/>
    <property type="match status" value="1"/>
</dbReference>
<protein>
    <recommendedName>
        <fullName evidence="8">C2H2-type domain-containing protein</fullName>
    </recommendedName>
</protein>
<sequence length="173" mass="20406">MNSYVEFEKIDIKQEFDSPSTSDVKTESQDCKSEIKAEGVEPQIDIHISEDERIYTTLKILILHERTHTNEKPFSCDLCEKSFFDRTQLNQHLTRHALIHSEQKPYSCNFCSKTFTENATLTRHVRVHTKERPYTCEICNKSFSQKNILTVHNLSVFSVFKKHRSMRYLQKSQ</sequence>
<dbReference type="AlphaFoldDB" id="A0AAD8EAM2"/>
<feature type="domain" description="C2H2-type" evidence="8">
    <location>
        <begin position="134"/>
        <end position="168"/>
    </location>
</feature>
<dbReference type="FunFam" id="3.30.160.60:FF:000328">
    <property type="entry name" value="Zinc finger protein 1079"/>
    <property type="match status" value="1"/>
</dbReference>
<evidence type="ECO:0000256" key="3">
    <source>
        <dbReference type="ARBA" id="ARBA00022737"/>
    </source>
</evidence>
<dbReference type="FunFam" id="3.30.160.60:FF:001498">
    <property type="entry name" value="Zinc finger protein 404"/>
    <property type="match status" value="1"/>
</dbReference>
<evidence type="ECO:0000259" key="8">
    <source>
        <dbReference type="PROSITE" id="PS50157"/>
    </source>
</evidence>
<dbReference type="GO" id="GO:0008270">
    <property type="term" value="F:zinc ion binding"/>
    <property type="evidence" value="ECO:0007669"/>
    <property type="project" value="UniProtKB-KW"/>
</dbReference>
<evidence type="ECO:0000313" key="10">
    <source>
        <dbReference type="Proteomes" id="UP001233999"/>
    </source>
</evidence>
<dbReference type="GO" id="GO:0000981">
    <property type="term" value="F:DNA-binding transcription factor activity, RNA polymerase II-specific"/>
    <property type="evidence" value="ECO:0007669"/>
    <property type="project" value="TreeGrafter"/>
</dbReference>
<dbReference type="Pfam" id="PF12874">
    <property type="entry name" value="zf-met"/>
    <property type="match status" value="1"/>
</dbReference>
<name>A0AAD8EAM2_DIPPU</name>